<evidence type="ECO:0000256" key="9">
    <source>
        <dbReference type="ARBA" id="ARBA00023136"/>
    </source>
</evidence>
<dbReference type="InterPro" id="IPR006260">
    <property type="entry name" value="TonB/TolA_C"/>
</dbReference>
<evidence type="ECO:0000256" key="7">
    <source>
        <dbReference type="ARBA" id="ARBA00022927"/>
    </source>
</evidence>
<dbReference type="PANTHER" id="PTHR33446:SF2">
    <property type="entry name" value="PROTEIN TONB"/>
    <property type="match status" value="1"/>
</dbReference>
<dbReference type="Gene3D" id="3.30.1150.10">
    <property type="match status" value="1"/>
</dbReference>
<evidence type="ECO:0000313" key="12">
    <source>
        <dbReference type="EMBL" id="MDO7845119.1"/>
    </source>
</evidence>
<evidence type="ECO:0000256" key="6">
    <source>
        <dbReference type="ARBA" id="ARBA00022692"/>
    </source>
</evidence>
<dbReference type="InterPro" id="IPR037682">
    <property type="entry name" value="TonB_C"/>
</dbReference>
<dbReference type="InterPro" id="IPR051045">
    <property type="entry name" value="TonB-dependent_transducer"/>
</dbReference>
<evidence type="ECO:0000256" key="3">
    <source>
        <dbReference type="ARBA" id="ARBA00022448"/>
    </source>
</evidence>
<dbReference type="Proteomes" id="UP001167796">
    <property type="component" value="Unassembled WGS sequence"/>
</dbReference>
<dbReference type="NCBIfam" id="TIGR01352">
    <property type="entry name" value="tonB_Cterm"/>
    <property type="match status" value="1"/>
</dbReference>
<keyword evidence="9" id="KW-0472">Membrane</keyword>
<dbReference type="EMBL" id="JAUQSX010000001">
    <property type="protein sequence ID" value="MDO7845119.1"/>
    <property type="molecule type" value="Genomic_DNA"/>
</dbReference>
<accession>A0ABT9A6Z1</accession>
<keyword evidence="4" id="KW-1003">Cell membrane</keyword>
<evidence type="ECO:0000259" key="11">
    <source>
        <dbReference type="PROSITE" id="PS52015"/>
    </source>
</evidence>
<keyword evidence="6" id="KW-0812">Transmembrane</keyword>
<comment type="subcellular location">
    <subcellularLocation>
        <location evidence="1">Cell inner membrane</location>
        <topology evidence="1">Single-pass membrane protein</topology>
        <orientation evidence="1">Periplasmic side</orientation>
    </subcellularLocation>
</comment>
<dbReference type="SUPFAM" id="SSF74653">
    <property type="entry name" value="TolA/TonB C-terminal domain"/>
    <property type="match status" value="1"/>
</dbReference>
<dbReference type="PROSITE" id="PS52015">
    <property type="entry name" value="TONB_CTD"/>
    <property type="match status" value="1"/>
</dbReference>
<comment type="similarity">
    <text evidence="2">Belongs to the TonB family.</text>
</comment>
<name>A0ABT9A6Z1_9BACT</name>
<keyword evidence="5" id="KW-0997">Cell inner membrane</keyword>
<evidence type="ECO:0000313" key="13">
    <source>
        <dbReference type="Proteomes" id="UP001167796"/>
    </source>
</evidence>
<keyword evidence="7" id="KW-0653">Protein transport</keyword>
<evidence type="ECO:0000256" key="10">
    <source>
        <dbReference type="SAM" id="MobiDB-lite"/>
    </source>
</evidence>
<keyword evidence="3" id="KW-0813">Transport</keyword>
<feature type="compositionally biased region" description="Basic residues" evidence="10">
    <location>
        <begin position="116"/>
        <end position="132"/>
    </location>
</feature>
<protein>
    <submittedName>
        <fullName evidence="12">Energy transducer TonB</fullName>
    </submittedName>
</protein>
<dbReference type="Pfam" id="PF03544">
    <property type="entry name" value="TonB_C"/>
    <property type="match status" value="1"/>
</dbReference>
<proteinExistence type="inferred from homology"/>
<dbReference type="PANTHER" id="PTHR33446">
    <property type="entry name" value="PROTEIN TONB-RELATED"/>
    <property type="match status" value="1"/>
</dbReference>
<evidence type="ECO:0000256" key="5">
    <source>
        <dbReference type="ARBA" id="ARBA00022519"/>
    </source>
</evidence>
<dbReference type="RefSeq" id="WP_305009797.1">
    <property type="nucleotide sequence ID" value="NZ_JAUQSX010000001.1"/>
</dbReference>
<keyword evidence="8" id="KW-1133">Transmembrane helix</keyword>
<comment type="caution">
    <text evidence="12">The sequence shown here is derived from an EMBL/GenBank/DDBJ whole genome shotgun (WGS) entry which is preliminary data.</text>
</comment>
<evidence type="ECO:0000256" key="1">
    <source>
        <dbReference type="ARBA" id="ARBA00004383"/>
    </source>
</evidence>
<evidence type="ECO:0000256" key="2">
    <source>
        <dbReference type="ARBA" id="ARBA00006555"/>
    </source>
</evidence>
<gene>
    <name evidence="12" type="ORF">Q5H92_02035</name>
</gene>
<feature type="region of interest" description="Disordered" evidence="10">
    <location>
        <begin position="102"/>
        <end position="138"/>
    </location>
</feature>
<keyword evidence="13" id="KW-1185">Reference proteome</keyword>
<feature type="domain" description="TonB C-terminal" evidence="11">
    <location>
        <begin position="182"/>
        <end position="271"/>
    </location>
</feature>
<sequence>MLLLPTFRAALTPCSVSPAAFTPHPAGHFCSQCQRVVQDFSQSTDPVADLAAARAASPDGRVCGRFRKAQVQRPKLPQRLRWFLMALVLVVGQGLTAREALAQVRRPVPPRPTTPHNKHATGAKKPSQKSRLKGQLPSEAIHEREMEISGDILPFSETNPPVPTGNEVYTFVEQMPELPGGGGIKAIVDHIQQRVRYPQALKADVEGRVYASFIVGKDGVVREARIVKGLDPLLDAEALRVVQVLPAFTPGRHQGEAVAVSFTVPITFKIE</sequence>
<evidence type="ECO:0000256" key="4">
    <source>
        <dbReference type="ARBA" id="ARBA00022475"/>
    </source>
</evidence>
<evidence type="ECO:0000256" key="8">
    <source>
        <dbReference type="ARBA" id="ARBA00022989"/>
    </source>
</evidence>
<reference evidence="12" key="1">
    <citation type="submission" date="2023-07" db="EMBL/GenBank/DDBJ databases">
        <authorList>
            <person name="Kim M.K."/>
        </authorList>
    </citation>
    <scope>NUCLEOTIDE SEQUENCE</scope>
    <source>
        <strain evidence="12">M29</strain>
    </source>
</reference>
<organism evidence="12 13">
    <name type="scientific">Hymenobacter mellowenesis</name>
    <dbReference type="NCBI Taxonomy" id="3063995"/>
    <lineage>
        <taxon>Bacteria</taxon>
        <taxon>Pseudomonadati</taxon>
        <taxon>Bacteroidota</taxon>
        <taxon>Cytophagia</taxon>
        <taxon>Cytophagales</taxon>
        <taxon>Hymenobacteraceae</taxon>
        <taxon>Hymenobacter</taxon>
    </lineage>
</organism>